<dbReference type="InterPro" id="IPR002196">
    <property type="entry name" value="Glyco_hydro_24"/>
</dbReference>
<dbReference type="EMBL" id="JBHRTK010000027">
    <property type="protein sequence ID" value="MFC3208586.1"/>
    <property type="molecule type" value="Genomic_DNA"/>
</dbReference>
<comment type="caution">
    <text evidence="4">The sequence shown here is derived from an EMBL/GenBank/DDBJ whole genome shotgun (WGS) entry which is preliminary data.</text>
</comment>
<keyword evidence="3 4" id="KW-0378">Hydrolase</keyword>
<dbReference type="InterPro" id="IPR023347">
    <property type="entry name" value="Lysozyme_dom_sf"/>
</dbReference>
<reference evidence="5" key="1">
    <citation type="journal article" date="2019" name="Int. J. Syst. Evol. Microbiol.">
        <title>The Global Catalogue of Microorganisms (GCM) 10K type strain sequencing project: providing services to taxonomists for standard genome sequencing and annotation.</title>
        <authorList>
            <consortium name="The Broad Institute Genomics Platform"/>
            <consortium name="The Broad Institute Genome Sequencing Center for Infectious Disease"/>
            <person name="Wu L."/>
            <person name="Ma J."/>
        </authorList>
    </citation>
    <scope>NUCLEOTIDE SEQUENCE [LARGE SCALE GENOMIC DNA]</scope>
    <source>
        <strain evidence="5">KCTC 52165</strain>
    </source>
</reference>
<keyword evidence="5" id="KW-1185">Reference proteome</keyword>
<evidence type="ECO:0000256" key="3">
    <source>
        <dbReference type="RuleBase" id="RU003788"/>
    </source>
</evidence>
<dbReference type="Proteomes" id="UP001595583">
    <property type="component" value="Unassembled WGS sequence"/>
</dbReference>
<name>A0ABV7KHU3_9HYPH</name>
<dbReference type="Gene3D" id="1.10.530.40">
    <property type="match status" value="1"/>
</dbReference>
<gene>
    <name evidence="4" type="ORF">ACFOHJ_20410</name>
</gene>
<proteinExistence type="inferred from homology"/>
<keyword evidence="3" id="KW-0326">Glycosidase</keyword>
<evidence type="ECO:0000256" key="2">
    <source>
        <dbReference type="ARBA" id="ARBA00022638"/>
    </source>
</evidence>
<dbReference type="SUPFAM" id="SSF53955">
    <property type="entry name" value="Lysozyme-like"/>
    <property type="match status" value="1"/>
</dbReference>
<accession>A0ABV7KHU3</accession>
<dbReference type="GO" id="GO:0016787">
    <property type="term" value="F:hydrolase activity"/>
    <property type="evidence" value="ECO:0007669"/>
    <property type="project" value="UniProtKB-KW"/>
</dbReference>
<keyword evidence="2 3" id="KW-0081">Bacteriolytic enzyme</keyword>
<dbReference type="RefSeq" id="WP_378224103.1">
    <property type="nucleotide sequence ID" value="NZ_JBHRTK010000027.1"/>
</dbReference>
<comment type="catalytic activity">
    <reaction evidence="3">
        <text>Hydrolysis of (1-&gt;4)-beta-linkages between N-acetylmuramic acid and N-acetyl-D-glucosamine residues in a peptidoglycan and between N-acetyl-D-glucosamine residues in chitodextrins.</text>
        <dbReference type="EC" id="3.2.1.17"/>
    </reaction>
</comment>
<dbReference type="InterPro" id="IPR023346">
    <property type="entry name" value="Lysozyme-like_dom_sf"/>
</dbReference>
<evidence type="ECO:0000313" key="5">
    <source>
        <dbReference type="Proteomes" id="UP001595583"/>
    </source>
</evidence>
<comment type="similarity">
    <text evidence="3">Belongs to the glycosyl hydrolase 24 family.</text>
</comment>
<sequence>MHRRSQSATINTRLPPTRDAAYTSTAFNCGSGAIGKSTATRRLNASDIAGDCEALTWWNSGGGSSAGFSSAACAKRRFA</sequence>
<keyword evidence="1 3" id="KW-0929">Antimicrobial</keyword>
<evidence type="ECO:0000256" key="1">
    <source>
        <dbReference type="ARBA" id="ARBA00022529"/>
    </source>
</evidence>
<evidence type="ECO:0000313" key="4">
    <source>
        <dbReference type="EMBL" id="MFC3208586.1"/>
    </source>
</evidence>
<protein>
    <recommendedName>
        <fullName evidence="3">Lysozyme</fullName>
        <ecNumber evidence="3">3.2.1.17</ecNumber>
    </recommendedName>
</protein>
<dbReference type="Pfam" id="PF00959">
    <property type="entry name" value="Phage_lysozyme"/>
    <property type="match status" value="1"/>
</dbReference>
<organism evidence="4 5">
    <name type="scientific">Aquamicrobium soli</name>
    <dbReference type="NCBI Taxonomy" id="1811518"/>
    <lineage>
        <taxon>Bacteria</taxon>
        <taxon>Pseudomonadati</taxon>
        <taxon>Pseudomonadota</taxon>
        <taxon>Alphaproteobacteria</taxon>
        <taxon>Hyphomicrobiales</taxon>
        <taxon>Phyllobacteriaceae</taxon>
        <taxon>Aquamicrobium</taxon>
    </lineage>
</organism>
<dbReference type="EC" id="3.2.1.17" evidence="3"/>